<dbReference type="InterPro" id="IPR057326">
    <property type="entry name" value="KR_dom"/>
</dbReference>
<dbReference type="PROSITE" id="PS00061">
    <property type="entry name" value="ADH_SHORT"/>
    <property type="match status" value="1"/>
</dbReference>
<feature type="domain" description="Ketoreductase" evidence="3">
    <location>
        <begin position="6"/>
        <end position="186"/>
    </location>
</feature>
<dbReference type="PANTHER" id="PTHR42879">
    <property type="entry name" value="3-OXOACYL-(ACYL-CARRIER-PROTEIN) REDUCTASE"/>
    <property type="match status" value="1"/>
</dbReference>
<dbReference type="GO" id="GO:0016491">
    <property type="term" value="F:oxidoreductase activity"/>
    <property type="evidence" value="ECO:0007669"/>
    <property type="project" value="UniProtKB-KW"/>
</dbReference>
<reference evidence="4 5" key="1">
    <citation type="submission" date="2019-01" db="EMBL/GenBank/DDBJ databases">
        <title>Zoogloea oleivorans genome sequencing and assembly.</title>
        <authorList>
            <person name="Tancsics A."/>
            <person name="Farkas M."/>
            <person name="Kriszt B."/>
            <person name="Maroti G."/>
            <person name="Horvath B."/>
        </authorList>
    </citation>
    <scope>NUCLEOTIDE SEQUENCE [LARGE SCALE GENOMIC DNA]</scope>
    <source>
        <strain evidence="4 5">Buc</strain>
    </source>
</reference>
<dbReference type="InterPro" id="IPR002347">
    <property type="entry name" value="SDR_fam"/>
</dbReference>
<evidence type="ECO:0000313" key="4">
    <source>
        <dbReference type="EMBL" id="TYC55342.1"/>
    </source>
</evidence>
<dbReference type="Proteomes" id="UP000389128">
    <property type="component" value="Unassembled WGS sequence"/>
</dbReference>
<dbReference type="PANTHER" id="PTHR42879:SF2">
    <property type="entry name" value="3-OXOACYL-[ACYL-CARRIER-PROTEIN] REDUCTASE FABG"/>
    <property type="match status" value="1"/>
</dbReference>
<organism evidence="4 5">
    <name type="scientific">Zoogloea oleivorans</name>
    <dbReference type="NCBI Taxonomy" id="1552750"/>
    <lineage>
        <taxon>Bacteria</taxon>
        <taxon>Pseudomonadati</taxon>
        <taxon>Pseudomonadota</taxon>
        <taxon>Betaproteobacteria</taxon>
        <taxon>Rhodocyclales</taxon>
        <taxon>Zoogloeaceae</taxon>
        <taxon>Zoogloea</taxon>
    </lineage>
</organism>
<evidence type="ECO:0000256" key="2">
    <source>
        <dbReference type="ARBA" id="ARBA00023002"/>
    </source>
</evidence>
<dbReference type="SUPFAM" id="SSF51735">
    <property type="entry name" value="NAD(P)-binding Rossmann-fold domains"/>
    <property type="match status" value="1"/>
</dbReference>
<comment type="similarity">
    <text evidence="1">Belongs to the short-chain dehydrogenases/reductases (SDR) family.</text>
</comment>
<accession>A0A6C2CPE7</accession>
<evidence type="ECO:0000256" key="1">
    <source>
        <dbReference type="ARBA" id="ARBA00006484"/>
    </source>
</evidence>
<dbReference type="OrthoDB" id="8557335at2"/>
<dbReference type="EMBL" id="SDKK01000013">
    <property type="protein sequence ID" value="TYC55342.1"/>
    <property type="molecule type" value="Genomic_DNA"/>
</dbReference>
<dbReference type="PRINTS" id="PR00081">
    <property type="entry name" value="GDHRDH"/>
</dbReference>
<dbReference type="GO" id="GO:0032787">
    <property type="term" value="P:monocarboxylic acid metabolic process"/>
    <property type="evidence" value="ECO:0007669"/>
    <property type="project" value="UniProtKB-ARBA"/>
</dbReference>
<dbReference type="InterPro" id="IPR020904">
    <property type="entry name" value="Sc_DH/Rdtase_CS"/>
</dbReference>
<dbReference type="Gene3D" id="3.40.50.720">
    <property type="entry name" value="NAD(P)-binding Rossmann-like Domain"/>
    <property type="match status" value="1"/>
</dbReference>
<dbReference type="InterPro" id="IPR050259">
    <property type="entry name" value="SDR"/>
</dbReference>
<proteinExistence type="inferred from homology"/>
<evidence type="ECO:0000313" key="5">
    <source>
        <dbReference type="Proteomes" id="UP000389128"/>
    </source>
</evidence>
<dbReference type="AlphaFoldDB" id="A0A6C2CPE7"/>
<dbReference type="InterPro" id="IPR036291">
    <property type="entry name" value="NAD(P)-bd_dom_sf"/>
</dbReference>
<gene>
    <name evidence="4" type="ORF">ETQ85_15025</name>
</gene>
<dbReference type="SMART" id="SM00822">
    <property type="entry name" value="PKS_KR"/>
    <property type="match status" value="1"/>
</dbReference>
<name>A0A6C2CPE7_9RHOO</name>
<keyword evidence="2" id="KW-0560">Oxidoreductase</keyword>
<dbReference type="PRINTS" id="PR00080">
    <property type="entry name" value="SDRFAMILY"/>
</dbReference>
<evidence type="ECO:0000259" key="3">
    <source>
        <dbReference type="SMART" id="SM00822"/>
    </source>
</evidence>
<keyword evidence="5" id="KW-1185">Reference proteome</keyword>
<comment type="caution">
    <text evidence="4">The sequence shown here is derived from an EMBL/GenBank/DDBJ whole genome shotgun (WGS) entry which is preliminary data.</text>
</comment>
<sequence>MIVSKAWVFVSGGSRGIGAGVVKALVDANYSVAFTYVASDDAARALEDALGNEDNWCRGYKCDMGNQESVDQLAAELQAVHGAPYAIINNVGITRDALMLHMSAQHWGEVIRNNLDSAYYATRAFTTGMIERGDGCIVNMSSVTGIKGNPGQANYAATKAALIGMTRSLAVELGRFNIRVNSVAPGIIATEMTASLTDQQVRKIASQVPLRRLGRVDEIAATVTFLLSRGSCYTTGQTFVVDGGLSA</sequence>
<protein>
    <submittedName>
        <fullName evidence="4">SDR family oxidoreductase</fullName>
    </submittedName>
</protein>
<dbReference type="FunFam" id="3.40.50.720:FF:000173">
    <property type="entry name" value="3-oxoacyl-[acyl-carrier protein] reductase"/>
    <property type="match status" value="1"/>
</dbReference>
<dbReference type="Pfam" id="PF13561">
    <property type="entry name" value="adh_short_C2"/>
    <property type="match status" value="1"/>
</dbReference>